<name>A0ACD3AL02_9AGAR</name>
<proteinExistence type="predicted"/>
<reference evidence="1 2" key="1">
    <citation type="journal article" date="2019" name="Nat. Ecol. Evol.">
        <title>Megaphylogeny resolves global patterns of mushroom evolution.</title>
        <authorList>
            <person name="Varga T."/>
            <person name="Krizsan K."/>
            <person name="Foldi C."/>
            <person name="Dima B."/>
            <person name="Sanchez-Garcia M."/>
            <person name="Sanchez-Ramirez S."/>
            <person name="Szollosi G.J."/>
            <person name="Szarkandi J.G."/>
            <person name="Papp V."/>
            <person name="Albert L."/>
            <person name="Andreopoulos W."/>
            <person name="Angelini C."/>
            <person name="Antonin V."/>
            <person name="Barry K.W."/>
            <person name="Bougher N.L."/>
            <person name="Buchanan P."/>
            <person name="Buyck B."/>
            <person name="Bense V."/>
            <person name="Catcheside P."/>
            <person name="Chovatia M."/>
            <person name="Cooper J."/>
            <person name="Damon W."/>
            <person name="Desjardin D."/>
            <person name="Finy P."/>
            <person name="Geml J."/>
            <person name="Haridas S."/>
            <person name="Hughes K."/>
            <person name="Justo A."/>
            <person name="Karasinski D."/>
            <person name="Kautmanova I."/>
            <person name="Kiss B."/>
            <person name="Kocsube S."/>
            <person name="Kotiranta H."/>
            <person name="LaButti K.M."/>
            <person name="Lechner B.E."/>
            <person name="Liimatainen K."/>
            <person name="Lipzen A."/>
            <person name="Lukacs Z."/>
            <person name="Mihaltcheva S."/>
            <person name="Morgado L.N."/>
            <person name="Niskanen T."/>
            <person name="Noordeloos M.E."/>
            <person name="Ohm R.A."/>
            <person name="Ortiz-Santana B."/>
            <person name="Ovrebo C."/>
            <person name="Racz N."/>
            <person name="Riley R."/>
            <person name="Savchenko A."/>
            <person name="Shiryaev A."/>
            <person name="Soop K."/>
            <person name="Spirin V."/>
            <person name="Szebenyi C."/>
            <person name="Tomsovsky M."/>
            <person name="Tulloss R.E."/>
            <person name="Uehling J."/>
            <person name="Grigoriev I.V."/>
            <person name="Vagvolgyi C."/>
            <person name="Papp T."/>
            <person name="Martin F.M."/>
            <person name="Miettinen O."/>
            <person name="Hibbett D.S."/>
            <person name="Nagy L.G."/>
        </authorList>
    </citation>
    <scope>NUCLEOTIDE SEQUENCE [LARGE SCALE GENOMIC DNA]</scope>
    <source>
        <strain evidence="1 2">NL-1719</strain>
    </source>
</reference>
<dbReference type="Proteomes" id="UP000308600">
    <property type="component" value="Unassembled WGS sequence"/>
</dbReference>
<evidence type="ECO:0000313" key="2">
    <source>
        <dbReference type="Proteomes" id="UP000308600"/>
    </source>
</evidence>
<evidence type="ECO:0000313" key="1">
    <source>
        <dbReference type="EMBL" id="TFK66211.1"/>
    </source>
</evidence>
<organism evidence="1 2">
    <name type="scientific">Pluteus cervinus</name>
    <dbReference type="NCBI Taxonomy" id="181527"/>
    <lineage>
        <taxon>Eukaryota</taxon>
        <taxon>Fungi</taxon>
        <taxon>Dikarya</taxon>
        <taxon>Basidiomycota</taxon>
        <taxon>Agaricomycotina</taxon>
        <taxon>Agaricomycetes</taxon>
        <taxon>Agaricomycetidae</taxon>
        <taxon>Agaricales</taxon>
        <taxon>Pluteineae</taxon>
        <taxon>Pluteaceae</taxon>
        <taxon>Pluteus</taxon>
    </lineage>
</organism>
<sequence>MKNPQMRRAQLLTYRSILKLVTRARIVADTRLTRLLASMIRSASSENLRPIVQQTVKRATFSFVRHELRIHHVEVLKENSHQIWKQGTQGWTCPQGRLNTSTRSRDCDASASVICRVLCMYLRWPRCNHVSLVF</sequence>
<gene>
    <name evidence="1" type="ORF">BDN72DRAFT_158164</name>
</gene>
<accession>A0ACD3AL02</accession>
<protein>
    <submittedName>
        <fullName evidence="1">Uncharacterized protein</fullName>
    </submittedName>
</protein>
<keyword evidence="2" id="KW-1185">Reference proteome</keyword>
<dbReference type="EMBL" id="ML208412">
    <property type="protein sequence ID" value="TFK66211.1"/>
    <property type="molecule type" value="Genomic_DNA"/>
</dbReference>